<comment type="similarity">
    <text evidence="2">Belongs to the TMEM45 family.</text>
</comment>
<feature type="transmembrane region" description="Helical" evidence="6">
    <location>
        <begin position="164"/>
        <end position="181"/>
    </location>
</feature>
<feature type="transmembrane region" description="Helical" evidence="6">
    <location>
        <begin position="247"/>
        <end position="271"/>
    </location>
</feature>
<dbReference type="Pfam" id="PF04819">
    <property type="entry name" value="DUF716"/>
    <property type="match status" value="1"/>
</dbReference>
<evidence type="ECO:0000256" key="7">
    <source>
        <dbReference type="SAM" id="SignalP"/>
    </source>
</evidence>
<evidence type="ECO:0000313" key="8">
    <source>
        <dbReference type="EMBL" id="GMG99349.1"/>
    </source>
</evidence>
<evidence type="ECO:0000313" key="9">
    <source>
        <dbReference type="Proteomes" id="UP001279734"/>
    </source>
</evidence>
<evidence type="ECO:0000256" key="4">
    <source>
        <dbReference type="ARBA" id="ARBA00022989"/>
    </source>
</evidence>
<feature type="transmembrane region" description="Helical" evidence="6">
    <location>
        <begin position="100"/>
        <end position="121"/>
    </location>
</feature>
<feature type="transmembrane region" description="Helical" evidence="6">
    <location>
        <begin position="63"/>
        <end position="88"/>
    </location>
</feature>
<keyword evidence="5 6" id="KW-0472">Membrane</keyword>
<dbReference type="Proteomes" id="UP001279734">
    <property type="component" value="Unassembled WGS sequence"/>
</dbReference>
<dbReference type="PANTHER" id="PTHR46285">
    <property type="entry name" value="PROTEINASE INHIBITOR I4, SERPIN (DUF716)-RELATED"/>
    <property type="match status" value="1"/>
</dbReference>
<accession>A0AAD3P5L6</accession>
<dbReference type="GO" id="GO:0016020">
    <property type="term" value="C:membrane"/>
    <property type="evidence" value="ECO:0007669"/>
    <property type="project" value="UniProtKB-SubCell"/>
</dbReference>
<dbReference type="AlphaFoldDB" id="A0AAD3P5L6"/>
<comment type="caution">
    <text evidence="8">The sequence shown here is derived from an EMBL/GenBank/DDBJ whole genome shotgun (WGS) entry which is preliminary data.</text>
</comment>
<evidence type="ECO:0000256" key="2">
    <source>
        <dbReference type="ARBA" id="ARBA00006948"/>
    </source>
</evidence>
<evidence type="ECO:0000256" key="6">
    <source>
        <dbReference type="SAM" id="Phobius"/>
    </source>
</evidence>
<feature type="transmembrane region" description="Helical" evidence="6">
    <location>
        <begin position="133"/>
        <end position="152"/>
    </location>
</feature>
<dbReference type="InterPro" id="IPR006904">
    <property type="entry name" value="DUF716"/>
</dbReference>
<evidence type="ECO:0000256" key="5">
    <source>
        <dbReference type="ARBA" id="ARBA00023136"/>
    </source>
</evidence>
<comment type="subcellular location">
    <subcellularLocation>
        <location evidence="1">Membrane</location>
        <topology evidence="1">Multi-pass membrane protein</topology>
    </subcellularLocation>
</comment>
<protein>
    <submittedName>
        <fullName evidence="8">Uncharacterized protein</fullName>
    </submittedName>
</protein>
<keyword evidence="4 6" id="KW-1133">Transmembrane helix</keyword>
<proteinExistence type="inferred from homology"/>
<evidence type="ECO:0000256" key="1">
    <source>
        <dbReference type="ARBA" id="ARBA00004141"/>
    </source>
</evidence>
<evidence type="ECO:0000256" key="3">
    <source>
        <dbReference type="ARBA" id="ARBA00022692"/>
    </source>
</evidence>
<name>A0AAD3P5L6_NEPGR</name>
<gene>
    <name evidence="8" type="ORF">Nepgr_001189</name>
</gene>
<organism evidence="8 9">
    <name type="scientific">Nepenthes gracilis</name>
    <name type="common">Slender pitcher plant</name>
    <dbReference type="NCBI Taxonomy" id="150966"/>
    <lineage>
        <taxon>Eukaryota</taxon>
        <taxon>Viridiplantae</taxon>
        <taxon>Streptophyta</taxon>
        <taxon>Embryophyta</taxon>
        <taxon>Tracheophyta</taxon>
        <taxon>Spermatophyta</taxon>
        <taxon>Magnoliopsida</taxon>
        <taxon>eudicotyledons</taxon>
        <taxon>Gunneridae</taxon>
        <taxon>Pentapetalae</taxon>
        <taxon>Caryophyllales</taxon>
        <taxon>Nepenthaceae</taxon>
        <taxon>Nepenthes</taxon>
    </lineage>
</organism>
<reference evidence="8" key="1">
    <citation type="submission" date="2023-05" db="EMBL/GenBank/DDBJ databases">
        <title>Nepenthes gracilis genome sequencing.</title>
        <authorList>
            <person name="Fukushima K."/>
        </authorList>
    </citation>
    <scope>NUCLEOTIDE SEQUENCE</scope>
    <source>
        <strain evidence="8">SING2019-196</strain>
    </source>
</reference>
<keyword evidence="9" id="KW-1185">Reference proteome</keyword>
<keyword evidence="7" id="KW-0732">Signal</keyword>
<dbReference type="EMBL" id="BSYO01000001">
    <property type="protein sequence ID" value="GMG99349.1"/>
    <property type="molecule type" value="Genomic_DNA"/>
</dbReference>
<keyword evidence="3 6" id="KW-0812">Transmembrane</keyword>
<dbReference type="PANTHER" id="PTHR46285:SF7">
    <property type="entry name" value="OS06G0238900 PROTEIN"/>
    <property type="match status" value="1"/>
</dbReference>
<sequence>MGLFTLSLAGGSLLLIGAWESLISTSTNPISSSPSSSSPLNKITAAPPKTISQPPISSNNKPYFSTVTLSGTALFSLLFFLNSSLSFLDAFNSKDKIGSALQLQVLAASLLFLMFSILGLLNNLSNSISFPYSLINLVVLFAFVEEFLLFYLQRKDPSGIENRYYDLMLVPIAVCVFSTLIELKSPRSNMPRLTRGIGLILQGTWFLQMGLSFYTDLMSRNCSLMEKSRGNFTIKCKGHMDYHRGRAIAVLLFNCHLAFLVTTIVGVYSVVGKKIVRRGDFMLYRPLGAEMQPMDGQAQFTLESDEDDDGIKKLSMALHPGDFLMHRSTHSCVDSKLISMDMLHGQLSESDHQANHGASVAHVRAMFILLSCVMFALAPSSTNTQWHANARAGQT</sequence>
<feature type="chain" id="PRO_5042246295" evidence="7">
    <location>
        <begin position="19"/>
        <end position="395"/>
    </location>
</feature>
<feature type="signal peptide" evidence="7">
    <location>
        <begin position="1"/>
        <end position="18"/>
    </location>
</feature>
<feature type="transmembrane region" description="Helical" evidence="6">
    <location>
        <begin position="193"/>
        <end position="215"/>
    </location>
</feature>